<evidence type="ECO:0000313" key="10">
    <source>
        <dbReference type="EMBL" id="QPK25398.1"/>
    </source>
</evidence>
<dbReference type="EMBL" id="CP065031">
    <property type="protein sequence ID" value="QPK25398.1"/>
    <property type="molecule type" value="Genomic_DNA"/>
</dbReference>
<keyword evidence="6" id="KW-0460">Magnesium</keyword>
<evidence type="ECO:0000256" key="5">
    <source>
        <dbReference type="PIRSR" id="PIRSR000699-1"/>
    </source>
</evidence>
<reference evidence="8 11" key="1">
    <citation type="submission" date="2014-08" db="EMBL/GenBank/DDBJ databases">
        <title>Genome sequences of NCPPB Pectobacterium isolates.</title>
        <authorList>
            <person name="Glover R.H."/>
            <person name="Sapp M."/>
            <person name="Elphinstone J."/>
        </authorList>
    </citation>
    <scope>NUCLEOTIDE SEQUENCE [LARGE SCALE GENOMIC DNA]</scope>
    <source>
        <strain evidence="8 11">LMG 21372</strain>
    </source>
</reference>
<feature type="active site" description="Tele-phosphohistidine intermediate" evidence="5">
    <location>
        <position position="74"/>
    </location>
</feature>
<reference evidence="9 13" key="2">
    <citation type="submission" date="2020-07" db="EMBL/GenBank/DDBJ databases">
        <title>A pangenomic view of the genus Pectobacterium provides insights into genome organization, phylogeny, and virulence.</title>
        <authorList>
            <person name="Jonkheer E."/>
            <person name="Brankovics B."/>
            <person name="Houwers I."/>
            <person name="Van Der Wolf J."/>
            <person name="Bonants P."/>
            <person name="Vreeburg R."/>
            <person name="Bollema R."/>
            <person name="De Haan J."/>
            <person name="Berke L."/>
            <person name="De Ridder D."/>
            <person name="Smit S."/>
            <person name="Van Der Lee T.A.J."/>
        </authorList>
    </citation>
    <scope>NUCLEOTIDE SEQUENCE [LARGE SCALE GENOMIC DNA]</scope>
    <source>
        <strain evidence="9 13">NAK:384</strain>
    </source>
</reference>
<keyword evidence="3" id="KW-0808">Transferase</keyword>
<dbReference type="EMBL" id="JQOD01000003">
    <property type="protein sequence ID" value="KGA33283.1"/>
    <property type="molecule type" value="Genomic_DNA"/>
</dbReference>
<dbReference type="PANTHER" id="PTHR34382">
    <property type="entry name" value="PTS SYSTEM N,N'-DIACETYLCHITOBIOSE-SPECIFIC EIIA COMPONENT"/>
    <property type="match status" value="1"/>
</dbReference>
<dbReference type="OrthoDB" id="350602at2"/>
<keyword evidence="2" id="KW-0762">Sugar transport</keyword>
<reference evidence="10 12" key="3">
    <citation type="submission" date="2020-11" db="EMBL/GenBank/DDBJ databases">
        <title>Complete genome sequence of Pectobacterium brasiliense strain F126.</title>
        <authorList>
            <person name="Miroshnikov K."/>
            <person name="Vo T.N.H."/>
            <person name="Khodykina M.V."/>
            <person name="Kabanova A.P."/>
            <person name="Shneider M."/>
            <person name="Korzhenkov A."/>
            <person name="Toschakov S.V."/>
            <person name="Miroshnikov K.A."/>
            <person name="Ignatov A.N."/>
            <person name="Mikhailova Y.V."/>
            <person name="Shelenkov A."/>
            <person name="Yanushevich Y.G."/>
            <person name="Evseev P.V."/>
        </authorList>
    </citation>
    <scope>NUCLEOTIDE SEQUENCE [LARGE SCALE GENOMIC DNA]</scope>
    <source>
        <strain evidence="10 12">F126</strain>
    </source>
</reference>
<feature type="binding site" evidence="6">
    <location>
        <position position="77"/>
    </location>
    <ligand>
        <name>Mg(2+)</name>
        <dbReference type="ChEBI" id="CHEBI:18420"/>
        <note>ligand shared between all trimeric partners</note>
    </ligand>
</feature>
<evidence type="ECO:0000256" key="1">
    <source>
        <dbReference type="ARBA" id="ARBA00022448"/>
    </source>
</evidence>
<evidence type="ECO:0000256" key="2">
    <source>
        <dbReference type="ARBA" id="ARBA00022597"/>
    </source>
</evidence>
<name>A0A086EIT9_9GAMM</name>
<evidence type="ECO:0000313" key="11">
    <source>
        <dbReference type="Proteomes" id="UP000029435"/>
    </source>
</evidence>
<sequence length="107" mass="12155">MDVETRMIELIVKSGETRSCAMEALRSARRGEWDHVDELLKMAAVALNRAQLIQTGFIGNQSKEKANIELIVVHAQDHLMNAMLCRELAEEIIELRKEVSGVNLHMR</sequence>
<evidence type="ECO:0000313" key="9">
    <source>
        <dbReference type="EMBL" id="MBN3104780.1"/>
    </source>
</evidence>
<dbReference type="Proteomes" id="UP000029435">
    <property type="component" value="Unassembled WGS sequence"/>
</dbReference>
<dbReference type="EMBL" id="JACGET010000002">
    <property type="protein sequence ID" value="MBN3104780.1"/>
    <property type="molecule type" value="Genomic_DNA"/>
</dbReference>
<keyword evidence="13" id="KW-1185">Reference proteome</keyword>
<keyword evidence="6" id="KW-0479">Metal-binding</keyword>
<dbReference type="PANTHER" id="PTHR34382:SF7">
    <property type="entry name" value="PTS SYSTEM N,N'-DIACETYLCHITOBIOSE-SPECIFIC EIIA COMPONENT"/>
    <property type="match status" value="1"/>
</dbReference>
<dbReference type="PROSITE" id="PS51095">
    <property type="entry name" value="PTS_EIIA_TYPE_3"/>
    <property type="match status" value="1"/>
</dbReference>
<evidence type="ECO:0000256" key="7">
    <source>
        <dbReference type="PROSITE-ProRule" id="PRU00418"/>
    </source>
</evidence>
<dbReference type="Proteomes" id="UP000269351">
    <property type="component" value="Chromosome"/>
</dbReference>
<evidence type="ECO:0000256" key="4">
    <source>
        <dbReference type="ARBA" id="ARBA00022683"/>
    </source>
</evidence>
<organism evidence="8 11">
    <name type="scientific">Pectobacterium brasiliense</name>
    <dbReference type="NCBI Taxonomy" id="180957"/>
    <lineage>
        <taxon>Bacteria</taxon>
        <taxon>Pseudomonadati</taxon>
        <taxon>Pseudomonadota</taxon>
        <taxon>Gammaproteobacteria</taxon>
        <taxon>Enterobacterales</taxon>
        <taxon>Pectobacteriaceae</taxon>
        <taxon>Pectobacterium</taxon>
    </lineage>
</organism>
<keyword evidence="4" id="KW-0598">Phosphotransferase system</keyword>
<evidence type="ECO:0000256" key="6">
    <source>
        <dbReference type="PIRSR" id="PIRSR000699-2"/>
    </source>
</evidence>
<protein>
    <submittedName>
        <fullName evidence="8">Molecular chaperone TorD</fullName>
    </submittedName>
    <submittedName>
        <fullName evidence="9">PTS lactose/cellobiose transporter subunit IIA</fullName>
    </submittedName>
</protein>
<dbReference type="GO" id="GO:0009401">
    <property type="term" value="P:phosphoenolpyruvate-dependent sugar phosphotransferase system"/>
    <property type="evidence" value="ECO:0007669"/>
    <property type="project" value="UniProtKB-KW"/>
</dbReference>
<dbReference type="STRING" id="180957.B5S52_07055"/>
<dbReference type="RefSeq" id="WP_010280285.1">
    <property type="nucleotide sequence ID" value="NZ_BSWF01000003.1"/>
</dbReference>
<keyword evidence="1" id="KW-0813">Transport</keyword>
<proteinExistence type="predicted"/>
<dbReference type="PATRIC" id="fig|180957.22.peg.2675"/>
<dbReference type="InterPro" id="IPR036542">
    <property type="entry name" value="PTS_IIA_lac/cel_sf"/>
</dbReference>
<dbReference type="InterPro" id="IPR003188">
    <property type="entry name" value="PTS_IIA_lac/cel"/>
</dbReference>
<dbReference type="Pfam" id="PF02255">
    <property type="entry name" value="PTS_IIA"/>
    <property type="match status" value="1"/>
</dbReference>
<comment type="cofactor">
    <cofactor evidence="6">
        <name>Mg(2+)</name>
        <dbReference type="ChEBI" id="CHEBI:18420"/>
    </cofactor>
    <text evidence="6">Binds 1 Mg(2+) ion per trimer.</text>
</comment>
<dbReference type="GO" id="GO:0016740">
    <property type="term" value="F:transferase activity"/>
    <property type="evidence" value="ECO:0007669"/>
    <property type="project" value="UniProtKB-KW"/>
</dbReference>
<dbReference type="SUPFAM" id="SSF46973">
    <property type="entry name" value="Enzyme IIa from lactose specific PTS, IIa-lac"/>
    <property type="match status" value="1"/>
</dbReference>
<dbReference type="Proteomes" id="UP000762586">
    <property type="component" value="Unassembled WGS sequence"/>
</dbReference>
<dbReference type="AlphaFoldDB" id="A0A086EIT9"/>
<dbReference type="GeneID" id="93391098"/>
<dbReference type="Gene3D" id="1.20.58.80">
    <property type="entry name" value="Phosphotransferase system, lactose/cellobiose-type IIA subunit"/>
    <property type="match status" value="1"/>
</dbReference>
<evidence type="ECO:0000313" key="12">
    <source>
        <dbReference type="Proteomes" id="UP000269351"/>
    </source>
</evidence>
<accession>A0A086EIT9</accession>
<dbReference type="PIRSF" id="PIRSF000699">
    <property type="entry name" value="PTS_IILac_III"/>
    <property type="match status" value="1"/>
</dbReference>
<evidence type="ECO:0000256" key="3">
    <source>
        <dbReference type="ARBA" id="ARBA00022679"/>
    </source>
</evidence>
<gene>
    <name evidence="10" type="ORF">F126LOC_006305</name>
    <name evidence="9" type="ORF">H4F48_01650</name>
    <name evidence="8" type="ORF">KU74_15445</name>
</gene>
<evidence type="ECO:0000313" key="8">
    <source>
        <dbReference type="EMBL" id="KGA33283.1"/>
    </source>
</evidence>
<evidence type="ECO:0000313" key="13">
    <source>
        <dbReference type="Proteomes" id="UP000762586"/>
    </source>
</evidence>
<dbReference type="GO" id="GO:0046872">
    <property type="term" value="F:metal ion binding"/>
    <property type="evidence" value="ECO:0007669"/>
    <property type="project" value="UniProtKB-KW"/>
</dbReference>
<feature type="modified residue" description="Phosphohistidine; by HPr" evidence="7">
    <location>
        <position position="74"/>
    </location>
</feature>